<evidence type="ECO:0000259" key="4">
    <source>
        <dbReference type="PROSITE" id="PS50003"/>
    </source>
</evidence>
<feature type="transmembrane region" description="Helical" evidence="3">
    <location>
        <begin position="456"/>
        <end position="476"/>
    </location>
</feature>
<keyword evidence="3" id="KW-0472">Membrane</keyword>
<keyword evidence="2" id="KW-0963">Cytoplasm</keyword>
<dbReference type="CDD" id="cd00160">
    <property type="entry name" value="RhoGEF"/>
    <property type="match status" value="1"/>
</dbReference>
<dbReference type="PANTHER" id="PTHR46006">
    <property type="entry name" value="RHO GUANINE NUCLEOTIDE EXCHANGE FACTOR AT 64C, ISOFORM A"/>
    <property type="match status" value="1"/>
</dbReference>
<evidence type="ECO:0000313" key="8">
    <source>
        <dbReference type="WBParaSite" id="OFLC_0000408401-mRNA-1"/>
    </source>
</evidence>
<dbReference type="InterPro" id="IPR035899">
    <property type="entry name" value="DBL_dom_sf"/>
</dbReference>
<dbReference type="GO" id="GO:0005085">
    <property type="term" value="F:guanyl-nucleotide exchange factor activity"/>
    <property type="evidence" value="ECO:0007669"/>
    <property type="project" value="InterPro"/>
</dbReference>
<keyword evidence="3" id="KW-0812">Transmembrane</keyword>
<dbReference type="PROSITE" id="PS50003">
    <property type="entry name" value="PH_DOMAIN"/>
    <property type="match status" value="1"/>
</dbReference>
<evidence type="ECO:0000256" key="3">
    <source>
        <dbReference type="SAM" id="Phobius"/>
    </source>
</evidence>
<sequence>MIFLELLDTEVKYCHDLVQCYEVFAQGLRGIISTSLASQLFLNFEQLILVSTSIANALKQLPPGDVFVEKIDLLRAYVEFCSKQQTALEMLNELEHNNITFRQAYRSCCVKTKGINFSYFLLLPMNRITRYPLIFEKLVKYTDPGDPKRKNLEKAYELLKSLCTEINDVISAMDSSSMLIWAQQHIHCEAIQPPIVFPSSTRKVGPRCLLHSGALQKQLNGKILVALLFNDFLMLTTPVEPIEQLEEFRISKTSELQLNLYKTPLLLENAKVIQSKEMDDCSFEVRSGEFSVILRAPNRNARLFWIAQIEKAINDYHNQCLTVKKSSLSSDISEQGRLFVELVCILNMDAALRLLGTQSILCKFQIGQSSTYADVDMNKKEHLCTTQLPIYKTAYDDFFEVAIFLNRFFSPDLCSSRIAMADLLTAATMHRGPMSKQFDCESGDISNLRPRMLPGWPLISVGATIALFMAFALHHIEEGHVGVYYRVCIFTGIILQIFDAKLKLPFLFFFELSSKHYYYFCSIFLSIN</sequence>
<feature type="domain" description="DH" evidence="5">
    <location>
        <begin position="1"/>
        <end position="169"/>
    </location>
</feature>
<dbReference type="STRING" id="387005.A0A183H9C3"/>
<evidence type="ECO:0000313" key="6">
    <source>
        <dbReference type="EMBL" id="VDO38814.1"/>
    </source>
</evidence>
<feature type="domain" description="PH" evidence="4">
    <location>
        <begin position="208"/>
        <end position="314"/>
    </location>
</feature>
<dbReference type="InterPro" id="IPR011993">
    <property type="entry name" value="PH-like_dom_sf"/>
</dbReference>
<evidence type="ECO:0000256" key="1">
    <source>
        <dbReference type="ARBA" id="ARBA00004496"/>
    </source>
</evidence>
<gene>
    <name evidence="6" type="ORF">OFLC_LOCUS4085</name>
</gene>
<dbReference type="InterPro" id="IPR000219">
    <property type="entry name" value="DH_dom"/>
</dbReference>
<dbReference type="InterPro" id="IPR051480">
    <property type="entry name" value="Endocytic_GEF_Adapter"/>
</dbReference>
<evidence type="ECO:0000256" key="2">
    <source>
        <dbReference type="ARBA" id="ARBA00022490"/>
    </source>
</evidence>
<dbReference type="PANTHER" id="PTHR46006:SF6">
    <property type="entry name" value="INTERSECTIN-2 ISOFORM X1"/>
    <property type="match status" value="1"/>
</dbReference>
<dbReference type="Proteomes" id="UP000267606">
    <property type="component" value="Unassembled WGS sequence"/>
</dbReference>
<evidence type="ECO:0000259" key="5">
    <source>
        <dbReference type="PROSITE" id="PS50010"/>
    </source>
</evidence>
<proteinExistence type="predicted"/>
<accession>A0A183H9C3</accession>
<dbReference type="WBParaSite" id="OFLC_0000408401-mRNA-1">
    <property type="protein sequence ID" value="OFLC_0000408401-mRNA-1"/>
    <property type="gene ID" value="OFLC_0000408401"/>
</dbReference>
<dbReference type="GO" id="GO:0005737">
    <property type="term" value="C:cytoplasm"/>
    <property type="evidence" value="ECO:0007669"/>
    <property type="project" value="UniProtKB-SubCell"/>
</dbReference>
<comment type="subcellular location">
    <subcellularLocation>
        <location evidence="1">Cytoplasm</location>
    </subcellularLocation>
</comment>
<dbReference type="EMBL" id="UZAJ01002970">
    <property type="protein sequence ID" value="VDO38814.1"/>
    <property type="molecule type" value="Genomic_DNA"/>
</dbReference>
<protein>
    <submittedName>
        <fullName evidence="8">DH domain-containing protein</fullName>
    </submittedName>
</protein>
<dbReference type="GO" id="GO:0035025">
    <property type="term" value="P:positive regulation of Rho protein signal transduction"/>
    <property type="evidence" value="ECO:0007669"/>
    <property type="project" value="TreeGrafter"/>
</dbReference>
<dbReference type="SUPFAM" id="SSF50729">
    <property type="entry name" value="PH domain-like"/>
    <property type="match status" value="1"/>
</dbReference>
<organism evidence="8">
    <name type="scientific">Onchocerca flexuosa</name>
    <dbReference type="NCBI Taxonomy" id="387005"/>
    <lineage>
        <taxon>Eukaryota</taxon>
        <taxon>Metazoa</taxon>
        <taxon>Ecdysozoa</taxon>
        <taxon>Nematoda</taxon>
        <taxon>Chromadorea</taxon>
        <taxon>Rhabditida</taxon>
        <taxon>Spirurina</taxon>
        <taxon>Spiruromorpha</taxon>
        <taxon>Filarioidea</taxon>
        <taxon>Onchocercidae</taxon>
        <taxon>Onchocerca</taxon>
    </lineage>
</organism>
<dbReference type="AlphaFoldDB" id="A0A183H9C3"/>
<evidence type="ECO:0000313" key="7">
    <source>
        <dbReference type="Proteomes" id="UP000267606"/>
    </source>
</evidence>
<keyword evidence="3" id="KW-1133">Transmembrane helix</keyword>
<dbReference type="Pfam" id="PF00621">
    <property type="entry name" value="RhoGEF"/>
    <property type="match status" value="1"/>
</dbReference>
<reference evidence="8" key="1">
    <citation type="submission" date="2016-06" db="UniProtKB">
        <authorList>
            <consortium name="WormBaseParasite"/>
        </authorList>
    </citation>
    <scope>IDENTIFICATION</scope>
</reference>
<dbReference type="PROSITE" id="PS50010">
    <property type="entry name" value="DH_2"/>
    <property type="match status" value="1"/>
</dbReference>
<keyword evidence="7" id="KW-1185">Reference proteome</keyword>
<dbReference type="Gene3D" id="2.30.29.30">
    <property type="entry name" value="Pleckstrin-homology domain (PH domain)/Phosphotyrosine-binding domain (PTB)"/>
    <property type="match status" value="1"/>
</dbReference>
<name>A0A183H9C3_9BILA</name>
<dbReference type="SUPFAM" id="SSF48065">
    <property type="entry name" value="DBL homology domain (DH-domain)"/>
    <property type="match status" value="1"/>
</dbReference>
<dbReference type="InterPro" id="IPR001849">
    <property type="entry name" value="PH_domain"/>
</dbReference>
<reference evidence="6 7" key="2">
    <citation type="submission" date="2018-11" db="EMBL/GenBank/DDBJ databases">
        <authorList>
            <consortium name="Pathogen Informatics"/>
        </authorList>
    </citation>
    <scope>NUCLEOTIDE SEQUENCE [LARGE SCALE GENOMIC DNA]</scope>
</reference>
<dbReference type="Gene3D" id="1.20.900.10">
    <property type="entry name" value="Dbl homology (DH) domain"/>
    <property type="match status" value="1"/>
</dbReference>
<feature type="transmembrane region" description="Helical" evidence="3">
    <location>
        <begin position="482"/>
        <end position="498"/>
    </location>
</feature>
<dbReference type="Pfam" id="PF16652">
    <property type="entry name" value="PH_13"/>
    <property type="match status" value="1"/>
</dbReference>
<dbReference type="SMART" id="SM00325">
    <property type="entry name" value="RhoGEF"/>
    <property type="match status" value="1"/>
</dbReference>